<comment type="caution">
    <text evidence="1">The sequence shown here is derived from an EMBL/GenBank/DDBJ whole genome shotgun (WGS) entry which is preliminary data.</text>
</comment>
<organism evidence="1 2">
    <name type="scientific">Paramecium sonneborni</name>
    <dbReference type="NCBI Taxonomy" id="65129"/>
    <lineage>
        <taxon>Eukaryota</taxon>
        <taxon>Sar</taxon>
        <taxon>Alveolata</taxon>
        <taxon>Ciliophora</taxon>
        <taxon>Intramacronucleata</taxon>
        <taxon>Oligohymenophorea</taxon>
        <taxon>Peniculida</taxon>
        <taxon>Parameciidae</taxon>
        <taxon>Paramecium</taxon>
    </lineage>
</organism>
<keyword evidence="2" id="KW-1185">Reference proteome</keyword>
<proteinExistence type="predicted"/>
<evidence type="ECO:0000313" key="2">
    <source>
        <dbReference type="Proteomes" id="UP000692954"/>
    </source>
</evidence>
<gene>
    <name evidence="1" type="ORF">PSON_ATCC_30995.1.T1410125</name>
</gene>
<name>A0A8S1R6Z7_9CILI</name>
<dbReference type="EMBL" id="CAJJDN010000141">
    <property type="protein sequence ID" value="CAD8122962.1"/>
    <property type="molecule type" value="Genomic_DNA"/>
</dbReference>
<protein>
    <submittedName>
        <fullName evidence="1">Uncharacterized protein</fullName>
    </submittedName>
</protein>
<dbReference type="Proteomes" id="UP000692954">
    <property type="component" value="Unassembled WGS sequence"/>
</dbReference>
<dbReference type="AlphaFoldDB" id="A0A8S1R6Z7"/>
<accession>A0A8S1R6Z7</accession>
<evidence type="ECO:0000313" key="1">
    <source>
        <dbReference type="EMBL" id="CAD8122962.1"/>
    </source>
</evidence>
<sequence length="75" mass="8997">MKKIIKIYREQLGDQGHKINSNVQKDQDQTQNQNSIQQEQIGFYKIVIHLNSKECLKLMNNLKDDRREQQIKKRS</sequence>
<reference evidence="1" key="1">
    <citation type="submission" date="2021-01" db="EMBL/GenBank/DDBJ databases">
        <authorList>
            <consortium name="Genoscope - CEA"/>
            <person name="William W."/>
        </authorList>
    </citation>
    <scope>NUCLEOTIDE SEQUENCE</scope>
</reference>